<evidence type="ECO:0000259" key="2">
    <source>
        <dbReference type="PROSITE" id="PS50994"/>
    </source>
</evidence>
<dbReference type="EMBL" id="JAGGKC010000010">
    <property type="protein sequence ID" value="MBP1919001.1"/>
    <property type="molecule type" value="Genomic_DNA"/>
</dbReference>
<dbReference type="Pfam" id="PF22483">
    <property type="entry name" value="Mu-transpos_C_2"/>
    <property type="match status" value="1"/>
</dbReference>
<evidence type="ECO:0000313" key="4">
    <source>
        <dbReference type="Proteomes" id="UP001519271"/>
    </source>
</evidence>
<evidence type="ECO:0000256" key="1">
    <source>
        <dbReference type="SAM" id="MobiDB-lite"/>
    </source>
</evidence>
<gene>
    <name evidence="3" type="ORF">J2Z34_001486</name>
</gene>
<protein>
    <submittedName>
        <fullName evidence="3">Transposase</fullName>
    </submittedName>
</protein>
<dbReference type="Proteomes" id="UP001519271">
    <property type="component" value="Unassembled WGS sequence"/>
</dbReference>
<sequence>MSDNITIVKAVYSGLSQRQVAATHKVSRNTIALLLRHARDQGWLTLEDLKPLDEAHFTMNLPTIATQGRDSTFKMPDYEYVHSELAKPYVTLKLLWEEYVKSCQDNGDRFYMETQFRRYYHKYARINKATIRLDHKPALSMEVDWAGTRIGYYDNDLEEMSEASLFVSVLPCSQLVYAEPFRDEKLPSWIAGHINAFRYIGGVPKTLIPDNLKSGVTHANFYEPVLNKTYNDMADYYGTVILPARVRKPRDKSSGENTVLIASRRILAKLRNVQILSFSELQKKVKTALEQVNETPLTGKSESRWTAYQAEEKEYMLPLPKHPYELAQWGKAKVQPNCHIAYQRKFYSVPFEHLGEEVDVRATQSTIEIFYHHQRISSHKRLLGKATYSTIKEHMPPDKIFFTDWNKDRFLQWSQSIGPATGKVIELIIERSVIEQQAYRSCFGVLSLKDKYTELRLERACSTILSLTSNPTYQQIKNMLEKESKESAIVKDDTPTDKGPQGFRRGAEYFGGDDNA</sequence>
<dbReference type="InterPro" id="IPR001584">
    <property type="entry name" value="Integrase_cat-core"/>
</dbReference>
<organism evidence="3 4">
    <name type="scientific">Youngiibacter multivorans</name>
    <dbReference type="NCBI Taxonomy" id="937251"/>
    <lineage>
        <taxon>Bacteria</taxon>
        <taxon>Bacillati</taxon>
        <taxon>Bacillota</taxon>
        <taxon>Clostridia</taxon>
        <taxon>Eubacteriales</taxon>
        <taxon>Clostridiaceae</taxon>
        <taxon>Youngiibacter</taxon>
    </lineage>
</organism>
<reference evidence="3 4" key="1">
    <citation type="submission" date="2021-03" db="EMBL/GenBank/DDBJ databases">
        <title>Genomic Encyclopedia of Type Strains, Phase IV (KMG-IV): sequencing the most valuable type-strain genomes for metagenomic binning, comparative biology and taxonomic classification.</title>
        <authorList>
            <person name="Goeker M."/>
        </authorList>
    </citation>
    <scope>NUCLEOTIDE SEQUENCE [LARGE SCALE GENOMIC DNA]</scope>
    <source>
        <strain evidence="3 4">DSM 6139</strain>
    </source>
</reference>
<dbReference type="NCBIfam" id="NF033546">
    <property type="entry name" value="transpos_IS21"/>
    <property type="match status" value="1"/>
</dbReference>
<keyword evidence="4" id="KW-1185">Reference proteome</keyword>
<name>A0ABS4G386_9CLOT</name>
<dbReference type="PANTHER" id="PTHR35004:SF8">
    <property type="entry name" value="TRANSPOSASE RV3428C-RELATED"/>
    <property type="match status" value="1"/>
</dbReference>
<feature type="compositionally biased region" description="Basic and acidic residues" evidence="1">
    <location>
        <begin position="484"/>
        <end position="496"/>
    </location>
</feature>
<dbReference type="RefSeq" id="WP_209459219.1">
    <property type="nucleotide sequence ID" value="NZ_JAGGKC010000010.1"/>
</dbReference>
<dbReference type="PROSITE" id="PS50994">
    <property type="entry name" value="INTEGRASE"/>
    <property type="match status" value="1"/>
</dbReference>
<evidence type="ECO:0000313" key="3">
    <source>
        <dbReference type="EMBL" id="MBP1919001.1"/>
    </source>
</evidence>
<dbReference type="InterPro" id="IPR054353">
    <property type="entry name" value="IstA-like_C"/>
</dbReference>
<comment type="caution">
    <text evidence="3">The sequence shown here is derived from an EMBL/GenBank/DDBJ whole genome shotgun (WGS) entry which is preliminary data.</text>
</comment>
<feature type="region of interest" description="Disordered" evidence="1">
    <location>
        <begin position="484"/>
        <end position="516"/>
    </location>
</feature>
<proteinExistence type="predicted"/>
<accession>A0ABS4G386</accession>
<dbReference type="PANTHER" id="PTHR35004">
    <property type="entry name" value="TRANSPOSASE RV3428C-RELATED"/>
    <property type="match status" value="1"/>
</dbReference>
<feature type="domain" description="Integrase catalytic" evidence="2">
    <location>
        <begin position="133"/>
        <end position="315"/>
    </location>
</feature>